<dbReference type="SMART" id="SM01091">
    <property type="entry name" value="CorC_HlyC"/>
    <property type="match status" value="1"/>
</dbReference>
<dbReference type="InterPro" id="IPR000644">
    <property type="entry name" value="CBS_dom"/>
</dbReference>
<dbReference type="PANTHER" id="PTHR22777:SF27">
    <property type="entry name" value="MAGNESIUM AND COBALT EFFLUX PROTEIN CORC"/>
    <property type="match status" value="1"/>
</dbReference>
<evidence type="ECO:0000259" key="3">
    <source>
        <dbReference type="PROSITE" id="PS51371"/>
    </source>
</evidence>
<proteinExistence type="predicted"/>
<dbReference type="Gene3D" id="3.30.465.10">
    <property type="match status" value="1"/>
</dbReference>
<dbReference type="InterPro" id="IPR044751">
    <property type="entry name" value="Ion_transp-like_CBS"/>
</dbReference>
<dbReference type="FunFam" id="3.10.580.10:FF:000002">
    <property type="entry name" value="Magnesium/cobalt efflux protein CorC"/>
    <property type="match status" value="1"/>
</dbReference>
<feature type="domain" description="CBS" evidence="3">
    <location>
        <begin position="122"/>
        <end position="179"/>
    </location>
</feature>
<feature type="domain" description="CBS" evidence="3">
    <location>
        <begin position="59"/>
        <end position="116"/>
    </location>
</feature>
<dbReference type="InterPro" id="IPR016169">
    <property type="entry name" value="FAD-bd_PCMH_sub2"/>
</dbReference>
<dbReference type="PROSITE" id="PS51371">
    <property type="entry name" value="CBS"/>
    <property type="match status" value="2"/>
</dbReference>
<protein>
    <submittedName>
        <fullName evidence="4">Magnesium and cobalt efflux protein CorC</fullName>
    </submittedName>
</protein>
<dbReference type="InterPro" id="IPR046342">
    <property type="entry name" value="CBS_dom_sf"/>
</dbReference>
<dbReference type="SMART" id="SM00116">
    <property type="entry name" value="CBS"/>
    <property type="match status" value="2"/>
</dbReference>
<sequence length="270" mass="31072">MINWLKNKLAKKLCQSPKNQDELIKCINKAQLDNVIDIHSLNVIEKTLQLEKMQVRDVMVPLSKMVTVEQNIKLDELLKKVVASSHSRFPVVDNNDILGMLLAKDILNSFIDDGDKFNFKESLRSIIIVPESKRLSVLLKEFQQKKSHMAVVLDEYESISGLITLEDILEQIVGDIDDEYDLESDNIIAHKDKRFLVKAQTPLDEFNEFFKTEIKSDVDTISGLVVHAFGYLPKQLESITISDFDFKVLQTDSRRIYLLEVIRREYGSVD</sequence>
<dbReference type="AlphaFoldDB" id="A0A1W1C6F7"/>
<keyword evidence="1" id="KW-0677">Repeat</keyword>
<dbReference type="InterPro" id="IPR005170">
    <property type="entry name" value="Transptr-assoc_dom"/>
</dbReference>
<dbReference type="SUPFAM" id="SSF54631">
    <property type="entry name" value="CBS-domain pair"/>
    <property type="match status" value="1"/>
</dbReference>
<dbReference type="Pfam" id="PF00571">
    <property type="entry name" value="CBS"/>
    <property type="match status" value="2"/>
</dbReference>
<accession>A0A1W1C6F7</accession>
<dbReference type="EMBL" id="FPHJ01000033">
    <property type="protein sequence ID" value="SFV61349.1"/>
    <property type="molecule type" value="Genomic_DNA"/>
</dbReference>
<organism evidence="4">
    <name type="scientific">hydrothermal vent metagenome</name>
    <dbReference type="NCBI Taxonomy" id="652676"/>
    <lineage>
        <taxon>unclassified sequences</taxon>
        <taxon>metagenomes</taxon>
        <taxon>ecological metagenomes</taxon>
    </lineage>
</organism>
<dbReference type="SUPFAM" id="SSF56176">
    <property type="entry name" value="FAD-binding/transporter-associated domain-like"/>
    <property type="match status" value="1"/>
</dbReference>
<evidence type="ECO:0000256" key="1">
    <source>
        <dbReference type="ARBA" id="ARBA00022737"/>
    </source>
</evidence>
<dbReference type="Gene3D" id="3.10.580.10">
    <property type="entry name" value="CBS-domain"/>
    <property type="match status" value="1"/>
</dbReference>
<dbReference type="InterPro" id="IPR036318">
    <property type="entry name" value="FAD-bd_PCMH-like_sf"/>
</dbReference>
<dbReference type="CDD" id="cd04590">
    <property type="entry name" value="CBS_pair_CorC_HlyC_assoc"/>
    <property type="match status" value="1"/>
</dbReference>
<dbReference type="GO" id="GO:0005886">
    <property type="term" value="C:plasma membrane"/>
    <property type="evidence" value="ECO:0007669"/>
    <property type="project" value="TreeGrafter"/>
</dbReference>
<dbReference type="Pfam" id="PF03471">
    <property type="entry name" value="CorC_HlyC"/>
    <property type="match status" value="1"/>
</dbReference>
<name>A0A1W1C6F7_9ZZZZ</name>
<evidence type="ECO:0000313" key="4">
    <source>
        <dbReference type="EMBL" id="SFV61349.1"/>
    </source>
</evidence>
<gene>
    <name evidence="4" type="ORF">MNB_SUP05-5-535</name>
</gene>
<reference evidence="4" key="1">
    <citation type="submission" date="2016-10" db="EMBL/GenBank/DDBJ databases">
        <authorList>
            <person name="de Groot N.N."/>
        </authorList>
    </citation>
    <scope>NUCLEOTIDE SEQUENCE</scope>
</reference>
<dbReference type="GO" id="GO:0050660">
    <property type="term" value="F:flavin adenine dinucleotide binding"/>
    <property type="evidence" value="ECO:0007669"/>
    <property type="project" value="InterPro"/>
</dbReference>
<keyword evidence="2" id="KW-0129">CBS domain</keyword>
<dbReference type="PANTHER" id="PTHR22777">
    <property type="entry name" value="HEMOLYSIN-RELATED"/>
    <property type="match status" value="1"/>
</dbReference>
<evidence type="ECO:0000256" key="2">
    <source>
        <dbReference type="ARBA" id="ARBA00023122"/>
    </source>
</evidence>